<evidence type="ECO:0008006" key="4">
    <source>
        <dbReference type="Google" id="ProtNLM"/>
    </source>
</evidence>
<gene>
    <name evidence="2" type="ORF">FKV25_01285</name>
</gene>
<protein>
    <recommendedName>
        <fullName evidence="4">Outer membrane lipoprotein carrier protein LolA</fullName>
    </recommendedName>
</protein>
<keyword evidence="3" id="KW-1185">Reference proteome</keyword>
<feature type="signal peptide" evidence="1">
    <location>
        <begin position="1"/>
        <end position="30"/>
    </location>
</feature>
<dbReference type="EMBL" id="VICE01000010">
    <property type="protein sequence ID" value="TQD51383.1"/>
    <property type="molecule type" value="Genomic_DNA"/>
</dbReference>
<comment type="caution">
    <text evidence="2">The sequence shown here is derived from an EMBL/GenBank/DDBJ whole genome shotgun (WGS) entry which is preliminary data.</text>
</comment>
<organism evidence="2 3">
    <name type="scientific">Marilutibacter aestuarii</name>
    <dbReference type="NCBI Taxonomy" id="1706195"/>
    <lineage>
        <taxon>Bacteria</taxon>
        <taxon>Pseudomonadati</taxon>
        <taxon>Pseudomonadota</taxon>
        <taxon>Gammaproteobacteria</taxon>
        <taxon>Lysobacterales</taxon>
        <taxon>Lysobacteraceae</taxon>
        <taxon>Marilutibacter</taxon>
    </lineage>
</organism>
<reference evidence="2 3" key="1">
    <citation type="submission" date="2019-06" db="EMBL/GenBank/DDBJ databases">
        <title>Lysobacter alkalisoli sp. nov. isolated from saline soil.</title>
        <authorList>
            <person name="Sun J.-Q."/>
            <person name="Xu L."/>
        </authorList>
    </citation>
    <scope>NUCLEOTIDE SEQUENCE [LARGE SCALE GENOMIC DNA]</scope>
    <source>
        <strain evidence="2 3">JCM 31130</strain>
    </source>
</reference>
<dbReference type="Gene3D" id="2.50.20.20">
    <property type="match status" value="1"/>
</dbReference>
<accession>A0A508AR08</accession>
<evidence type="ECO:0000256" key="1">
    <source>
        <dbReference type="SAM" id="SignalP"/>
    </source>
</evidence>
<feature type="chain" id="PRO_5021276450" description="Outer membrane lipoprotein carrier protein LolA" evidence="1">
    <location>
        <begin position="31"/>
        <end position="200"/>
    </location>
</feature>
<dbReference type="OrthoDB" id="5985410at2"/>
<evidence type="ECO:0000313" key="3">
    <source>
        <dbReference type="Proteomes" id="UP000318212"/>
    </source>
</evidence>
<proteinExistence type="predicted"/>
<dbReference type="AlphaFoldDB" id="A0A508AR08"/>
<name>A0A508AR08_9GAMM</name>
<dbReference type="RefSeq" id="WP_141516981.1">
    <property type="nucleotide sequence ID" value="NZ_VICE01000010.1"/>
</dbReference>
<dbReference type="Proteomes" id="UP000318212">
    <property type="component" value="Unassembled WGS sequence"/>
</dbReference>
<sequence>MESRTRFRVRMRASMLLAAVALLAFQPVAAGPREELHEAYERFLAATSFRASLTDVAKGKTLTEMEFVAPDRYRVSVQGGPSQLIIGDAMYMDMGGRTMKLPMPAGDIVGQYRSREALEALKRDLVVDALGADSVDGEPAKVYHYVTTRHGRADTKAWISDRSGLPLQLETTGIADGKSQTVRIRYRDFNDPSIRIAAPD</sequence>
<evidence type="ECO:0000313" key="2">
    <source>
        <dbReference type="EMBL" id="TQD51383.1"/>
    </source>
</evidence>
<keyword evidence="1" id="KW-0732">Signal</keyword>